<name>E1RA04_SEDSS</name>
<organism evidence="2 3">
    <name type="scientific">Sediminispirochaeta smaragdinae (strain DSM 11293 / JCM 15392 / SEBR 4228)</name>
    <name type="common">Spirochaeta smaragdinae</name>
    <dbReference type="NCBI Taxonomy" id="573413"/>
    <lineage>
        <taxon>Bacteria</taxon>
        <taxon>Pseudomonadati</taxon>
        <taxon>Spirochaetota</taxon>
        <taxon>Spirochaetia</taxon>
        <taxon>Spirochaetales</taxon>
        <taxon>Spirochaetaceae</taxon>
        <taxon>Sediminispirochaeta</taxon>
    </lineage>
</organism>
<keyword evidence="1" id="KW-0472">Membrane</keyword>
<reference evidence="2 3" key="1">
    <citation type="journal article" date="2010" name="Stand. Genomic Sci.">
        <title>Complete genome sequence of Spirochaeta smaragdinae type strain (SEBR 4228).</title>
        <authorList>
            <person name="Mavromatis K."/>
            <person name="Yasawong M."/>
            <person name="Chertkov O."/>
            <person name="Lapidus A."/>
            <person name="Lucas S."/>
            <person name="Nolan M."/>
            <person name="Del Rio T.G."/>
            <person name="Tice H."/>
            <person name="Cheng J.F."/>
            <person name="Pitluck S."/>
            <person name="Liolios K."/>
            <person name="Ivanova N."/>
            <person name="Tapia R."/>
            <person name="Han C."/>
            <person name="Bruce D."/>
            <person name="Goodwin L."/>
            <person name="Pati A."/>
            <person name="Chen A."/>
            <person name="Palaniappan K."/>
            <person name="Land M."/>
            <person name="Hauser L."/>
            <person name="Chang Y.J."/>
            <person name="Jeffries C.D."/>
            <person name="Detter J.C."/>
            <person name="Rohde M."/>
            <person name="Brambilla E."/>
            <person name="Spring S."/>
            <person name="Goker M."/>
            <person name="Sikorski J."/>
            <person name="Woyke T."/>
            <person name="Bristow J."/>
            <person name="Eisen J.A."/>
            <person name="Markowitz V."/>
            <person name="Hugenholtz P."/>
            <person name="Klenk H.P."/>
            <person name="Kyrpides N.C."/>
        </authorList>
    </citation>
    <scope>NUCLEOTIDE SEQUENCE [LARGE SCALE GENOMIC DNA]</scope>
    <source>
        <strain evidence="3">DSM 11293 / JCM 15392 / SEBR 4228</strain>
    </source>
</reference>
<gene>
    <name evidence="2" type="ordered locus">Spirs_4249</name>
</gene>
<keyword evidence="3" id="KW-1185">Reference proteome</keyword>
<dbReference type="RefSeq" id="WP_013256779.1">
    <property type="nucleotide sequence ID" value="NC_014364.1"/>
</dbReference>
<feature type="transmembrane region" description="Helical" evidence="1">
    <location>
        <begin position="12"/>
        <end position="35"/>
    </location>
</feature>
<dbReference type="Pfam" id="PF20380">
    <property type="entry name" value="DUF6675"/>
    <property type="match status" value="1"/>
</dbReference>
<proteinExistence type="predicted"/>
<keyword evidence="1" id="KW-1133">Transmembrane helix</keyword>
<dbReference type="EMBL" id="CP002116">
    <property type="protein sequence ID" value="ADK83323.1"/>
    <property type="molecule type" value="Genomic_DNA"/>
</dbReference>
<evidence type="ECO:0000313" key="2">
    <source>
        <dbReference type="EMBL" id="ADK83323.1"/>
    </source>
</evidence>
<evidence type="ECO:0000313" key="3">
    <source>
        <dbReference type="Proteomes" id="UP000002318"/>
    </source>
</evidence>
<dbReference type="HOGENOM" id="CLU_1026388_0_0_12"/>
<dbReference type="OrthoDB" id="9818191at2"/>
<keyword evidence="1" id="KW-0812">Transmembrane</keyword>
<accession>E1RA04</accession>
<dbReference type="Proteomes" id="UP000002318">
    <property type="component" value="Chromosome"/>
</dbReference>
<dbReference type="AlphaFoldDB" id="E1RA04"/>
<dbReference type="InterPro" id="IPR046745">
    <property type="entry name" value="DUF6675"/>
</dbReference>
<evidence type="ECO:0000256" key="1">
    <source>
        <dbReference type="SAM" id="Phobius"/>
    </source>
</evidence>
<dbReference type="KEGG" id="ssm:Spirs_4249"/>
<protein>
    <submittedName>
        <fullName evidence="2">Uncharacterized protein</fullName>
    </submittedName>
</protein>
<dbReference type="STRING" id="573413.Spirs_4249"/>
<sequence length="271" mass="31098">MKQQHINIGYSVVFFSLILFLAMGTPLFAVPFSLLSDHPDGDYPLHDTIRWEEGEIPILTLLPDVPGADALRERFFDYRPEVTVQKLYRIKLPAQLDLSDRELFTAVVNVLGTPETQVGYTYHSSRRDEDVVLFEETYISDKKGKRKDSFSYTPEDVPQSISYYQYVDEANFSGTVLKEEIEVGDDFLSFRSTNIERMWYAIVPVLKAGGTRSEMLMFTADGYLYVYSASQVEEEPGARKLGVPIHLPSMFGKRMDVMATWVEDQLMKRLK</sequence>